<feature type="transmembrane region" description="Helical" evidence="5">
    <location>
        <begin position="105"/>
        <end position="127"/>
    </location>
</feature>
<evidence type="ECO:0008006" key="8">
    <source>
        <dbReference type="Google" id="ProtNLM"/>
    </source>
</evidence>
<dbReference type="SUPFAM" id="SSF158442">
    <property type="entry name" value="DsbB-like"/>
    <property type="match status" value="1"/>
</dbReference>
<protein>
    <recommendedName>
        <fullName evidence="8">Disulfide bond formation protein DsbB</fullName>
    </recommendedName>
</protein>
<sequence>MASSTRPTPQEEKPLYKRLIEWALHTTADQRLCFARLIAFLYPTISMISALGSEYIGHLYPCEMCLWQRKPHYIAIGLMVFSFLLSFIFSKKDSLKGYIRPSEKILTLLAAFSIAVSGFIGAFHAGVEYHWWEGITTCSLPITGNNTQEMFNAIMNAPFVRCDIPAWTLWGISLAGFNAIFSTGAGLVIALLCLNYLPKRR</sequence>
<dbReference type="InterPro" id="IPR003752">
    <property type="entry name" value="DiS_bond_form_DsbB/BdbC"/>
</dbReference>
<organism evidence="6 7">
    <name type="scientific">Zymomonas mobilis subsp. mobilis (strain ATCC 10988 / DSM 424 / LMG 404 / NCIMB 8938 / NRRL B-806 / ZM1)</name>
    <dbReference type="NCBI Taxonomy" id="555217"/>
    <lineage>
        <taxon>Bacteria</taxon>
        <taxon>Pseudomonadati</taxon>
        <taxon>Pseudomonadota</taxon>
        <taxon>Alphaproteobacteria</taxon>
        <taxon>Sphingomonadales</taxon>
        <taxon>Zymomonadaceae</taxon>
        <taxon>Zymomonas</taxon>
    </lineage>
</organism>
<evidence type="ECO:0000256" key="3">
    <source>
        <dbReference type="ARBA" id="ARBA00022989"/>
    </source>
</evidence>
<name>A0A0H3G837_ZYMMA</name>
<feature type="transmembrane region" description="Helical" evidence="5">
    <location>
        <begin position="33"/>
        <end position="52"/>
    </location>
</feature>
<evidence type="ECO:0000256" key="5">
    <source>
        <dbReference type="SAM" id="Phobius"/>
    </source>
</evidence>
<evidence type="ECO:0000256" key="1">
    <source>
        <dbReference type="ARBA" id="ARBA00004141"/>
    </source>
</evidence>
<dbReference type="KEGG" id="zmm:Zmob_1472"/>
<dbReference type="GeneID" id="79905003"/>
<feature type="transmembrane region" description="Helical" evidence="5">
    <location>
        <begin position="72"/>
        <end position="89"/>
    </location>
</feature>
<dbReference type="eggNOG" id="COG1495">
    <property type="taxonomic scope" value="Bacteria"/>
</dbReference>
<comment type="subcellular location">
    <subcellularLocation>
        <location evidence="1">Membrane</location>
        <topology evidence="1">Multi-pass membrane protein</topology>
    </subcellularLocation>
</comment>
<dbReference type="GO" id="GO:0015035">
    <property type="term" value="F:protein-disulfide reductase activity"/>
    <property type="evidence" value="ECO:0007669"/>
    <property type="project" value="InterPro"/>
</dbReference>
<keyword evidence="3 5" id="KW-1133">Transmembrane helix</keyword>
<accession>A0A0H3G837</accession>
<evidence type="ECO:0000256" key="4">
    <source>
        <dbReference type="ARBA" id="ARBA00023136"/>
    </source>
</evidence>
<dbReference type="Proteomes" id="UP000001494">
    <property type="component" value="Chromosome"/>
</dbReference>
<dbReference type="HOGENOM" id="CLU_098660_0_2_5"/>
<dbReference type="AlphaFoldDB" id="A0A0H3G837"/>
<gene>
    <name evidence="6" type="ordered locus">Zmob_1472</name>
</gene>
<evidence type="ECO:0000256" key="2">
    <source>
        <dbReference type="ARBA" id="ARBA00022692"/>
    </source>
</evidence>
<evidence type="ECO:0000313" key="7">
    <source>
        <dbReference type="Proteomes" id="UP000001494"/>
    </source>
</evidence>
<dbReference type="InterPro" id="IPR023380">
    <property type="entry name" value="DsbB-like_sf"/>
</dbReference>
<dbReference type="GO" id="GO:0016020">
    <property type="term" value="C:membrane"/>
    <property type="evidence" value="ECO:0007669"/>
    <property type="project" value="UniProtKB-SubCell"/>
</dbReference>
<dbReference type="RefSeq" id="WP_011241416.1">
    <property type="nucleotide sequence ID" value="NC_017262.1"/>
</dbReference>
<dbReference type="GO" id="GO:0006457">
    <property type="term" value="P:protein folding"/>
    <property type="evidence" value="ECO:0007669"/>
    <property type="project" value="InterPro"/>
</dbReference>
<keyword evidence="2 5" id="KW-0812">Transmembrane</keyword>
<reference evidence="6 7" key="1">
    <citation type="journal article" date="2011" name="J. Bacteriol.">
        <title>Genome sequence of the ethanol-producing Zymomonas mobilis subsp. mobilis lectotype strain ATCC 10988.</title>
        <authorList>
            <person name="Pappas K.M."/>
            <person name="Kouvelis V.N."/>
            <person name="Saunders E."/>
            <person name="Brettin T.S."/>
            <person name="Bruce D."/>
            <person name="Detter C."/>
            <person name="Balakireva M."/>
            <person name="Han C.S."/>
            <person name="Savvakis G."/>
            <person name="Kyrpides N.C."/>
            <person name="Typas M.A."/>
        </authorList>
    </citation>
    <scope>NUCLEOTIDE SEQUENCE [LARGE SCALE GENOMIC DNA]</scope>
    <source>
        <strain evidence="7">ATCC 10988 / DSM 424 / CCUG 17860 / LMG 404 / NCIMB 8938 / NRRL B-806 / ZM1</strain>
    </source>
</reference>
<dbReference type="Gene3D" id="1.20.1550.10">
    <property type="entry name" value="DsbB-like"/>
    <property type="match status" value="1"/>
</dbReference>
<proteinExistence type="predicted"/>
<dbReference type="Pfam" id="PF02600">
    <property type="entry name" value="DsbB"/>
    <property type="match status" value="1"/>
</dbReference>
<evidence type="ECO:0000313" key="6">
    <source>
        <dbReference type="EMBL" id="AEH63291.1"/>
    </source>
</evidence>
<dbReference type="EMBL" id="CP002850">
    <property type="protein sequence ID" value="AEH63291.1"/>
    <property type="molecule type" value="Genomic_DNA"/>
</dbReference>
<keyword evidence="4 5" id="KW-0472">Membrane</keyword>
<feature type="transmembrane region" description="Helical" evidence="5">
    <location>
        <begin position="175"/>
        <end position="197"/>
    </location>
</feature>
<dbReference type="OrthoDB" id="9808637at2"/>